<dbReference type="InterPro" id="IPR000845">
    <property type="entry name" value="Nucleoside_phosphorylase_d"/>
</dbReference>
<dbReference type="GO" id="GO:0005829">
    <property type="term" value="C:cytosol"/>
    <property type="evidence" value="ECO:0007669"/>
    <property type="project" value="TreeGrafter"/>
</dbReference>
<reference evidence="5" key="2">
    <citation type="journal article" date="2008" name="Extremophiles">
        <title>Complete nucleotide sequence of pGS18, a 62.8-kb plasmid from Geobacillus stearothermophilus strain 18.</title>
        <authorList>
            <person name="Stuknyte M."/>
            <person name="Guglielmetti S."/>
            <person name="Mora D."/>
            <person name="Kuisiene N."/>
            <person name="Parini C."/>
            <person name="Citavicius D."/>
        </authorList>
    </citation>
    <scope>NUCLEOTIDE SEQUENCE [LARGE SCALE GENOMIC DNA]</scope>
    <source>
        <strain evidence="5">18</strain>
    </source>
</reference>
<evidence type="ECO:0000313" key="5">
    <source>
        <dbReference type="EMBL" id="CAP08237.1"/>
    </source>
</evidence>
<dbReference type="PANTHER" id="PTHR43691:SF11">
    <property type="entry name" value="FI09636P-RELATED"/>
    <property type="match status" value="1"/>
</dbReference>
<gene>
    <name evidence="5" type="ORF">pGS18_ORF26</name>
</gene>
<reference evidence="5" key="1">
    <citation type="journal article" date="2007" name="Ann. Microbiol.">
        <title>Identification and in silico characterization of putative conjugative transfer genes on Geobacillus stearothermophilus plasmids.</title>
        <authorList>
            <person name="Stuknyte M."/>
            <person name="Guglielmetti S."/>
            <person name="Ricci G."/>
            <person name="Mora D."/>
            <person name="Kuisiene N."/>
            <person name="Parini C."/>
            <person name="Citavicius D."/>
        </authorList>
    </citation>
    <scope>NUCLEOTIDE SEQUENCE [LARGE SCALE GENOMIC DNA]</scope>
    <source>
        <strain evidence="5">18</strain>
        <plasmid evidence="5">pGS18</plasmid>
    </source>
</reference>
<dbReference type="GO" id="GO:0004850">
    <property type="term" value="F:uridine phosphorylase activity"/>
    <property type="evidence" value="ECO:0007669"/>
    <property type="project" value="UniProtKB-EC"/>
</dbReference>
<evidence type="ECO:0000256" key="3">
    <source>
        <dbReference type="ARBA" id="ARBA00048447"/>
    </source>
</evidence>
<dbReference type="EMBL" id="AM886060">
    <property type="protein sequence ID" value="CAP08237.1"/>
    <property type="molecule type" value="Genomic_DNA"/>
</dbReference>
<protein>
    <recommendedName>
        <fullName evidence="2">Uridine phosphorylase</fullName>
        <ecNumber evidence="1">2.4.2.3</ecNumber>
    </recommendedName>
</protein>
<dbReference type="GO" id="GO:0009116">
    <property type="term" value="P:nucleoside metabolic process"/>
    <property type="evidence" value="ECO:0007669"/>
    <property type="project" value="InterPro"/>
</dbReference>
<evidence type="ECO:0000256" key="2">
    <source>
        <dbReference type="ARBA" id="ARBA00021980"/>
    </source>
</evidence>
<dbReference type="EC" id="2.4.2.3" evidence="1"/>
<dbReference type="Pfam" id="PF01048">
    <property type="entry name" value="PNP_UDP_1"/>
    <property type="match status" value="1"/>
</dbReference>
<accession>A0A916KNJ9</accession>
<keyword evidence="5" id="KW-0614">Plasmid</keyword>
<dbReference type="Gene3D" id="3.40.50.1580">
    <property type="entry name" value="Nucleoside phosphorylase domain"/>
    <property type="match status" value="1"/>
</dbReference>
<dbReference type="RefSeq" id="WP_012301097.1">
    <property type="nucleotide sequence ID" value="NC_010420.1"/>
</dbReference>
<name>A0A916KNJ9_GEOSE</name>
<evidence type="ECO:0000259" key="4">
    <source>
        <dbReference type="Pfam" id="PF01048"/>
    </source>
</evidence>
<evidence type="ECO:0000256" key="1">
    <source>
        <dbReference type="ARBA" id="ARBA00011888"/>
    </source>
</evidence>
<feature type="domain" description="Nucleoside phosphorylase" evidence="4">
    <location>
        <begin position="60"/>
        <end position="216"/>
    </location>
</feature>
<dbReference type="AlphaFoldDB" id="A0A916KNJ9"/>
<comment type="catalytic activity">
    <reaction evidence="3">
        <text>uridine + phosphate = alpha-D-ribose 1-phosphate + uracil</text>
        <dbReference type="Rhea" id="RHEA:24388"/>
        <dbReference type="ChEBI" id="CHEBI:16704"/>
        <dbReference type="ChEBI" id="CHEBI:17568"/>
        <dbReference type="ChEBI" id="CHEBI:43474"/>
        <dbReference type="ChEBI" id="CHEBI:57720"/>
        <dbReference type="EC" id="2.4.2.3"/>
    </reaction>
</comment>
<dbReference type="InterPro" id="IPR035994">
    <property type="entry name" value="Nucleoside_phosphorylase_sf"/>
</dbReference>
<organism evidence="5">
    <name type="scientific">Geobacillus stearothermophilus</name>
    <name type="common">Bacillus stearothermophilus</name>
    <dbReference type="NCBI Taxonomy" id="1422"/>
    <lineage>
        <taxon>Bacteria</taxon>
        <taxon>Bacillati</taxon>
        <taxon>Bacillota</taxon>
        <taxon>Bacilli</taxon>
        <taxon>Bacillales</taxon>
        <taxon>Anoxybacillaceae</taxon>
        <taxon>Geobacillus</taxon>
    </lineage>
</organism>
<proteinExistence type="predicted"/>
<sequence length="247" mass="27684">MIRNYIFTPKKVLSKYLEQKGIDIIDLNISKNIIITHNPELATKIASLCSADIVREWVYHPYYPLFYTEFGNKDLSIAAIRVGAPAATLQLEELIALGVQNIIRIGLACSISENLKIGDLVTSKGYLSLEGTSKYYGGSEYITAAFDNNFYNYLISSSITSSLGVSIDAPYMETKQLFSILQKKGYEFVDMEGAALHSVCNFRGVNLTDLLIINNESIKDWDIVFSGRKIVLDQAVQIVCDYFQQRS</sequence>
<dbReference type="SUPFAM" id="SSF53167">
    <property type="entry name" value="Purine and uridine phosphorylases"/>
    <property type="match status" value="1"/>
</dbReference>
<dbReference type="PANTHER" id="PTHR43691">
    <property type="entry name" value="URIDINE PHOSPHORYLASE"/>
    <property type="match status" value="1"/>
</dbReference>
<geneLocation type="plasmid" evidence="5">
    <name>pGS18</name>
</geneLocation>